<dbReference type="AlphaFoldDB" id="X6LC08"/>
<dbReference type="PROSITE" id="PS50005">
    <property type="entry name" value="TPR"/>
    <property type="match status" value="2"/>
</dbReference>
<keyword evidence="1" id="KW-0677">Repeat</keyword>
<dbReference type="SUPFAM" id="SSF48452">
    <property type="entry name" value="TPR-like"/>
    <property type="match status" value="1"/>
</dbReference>
<dbReference type="OrthoDB" id="10259630at2759"/>
<feature type="repeat" description="TPR" evidence="3">
    <location>
        <begin position="65"/>
        <end position="98"/>
    </location>
</feature>
<reference evidence="4 5" key="1">
    <citation type="journal article" date="2013" name="Curr. Biol.">
        <title>The Genome of the Foraminiferan Reticulomyxa filosa.</title>
        <authorList>
            <person name="Glockner G."/>
            <person name="Hulsmann N."/>
            <person name="Schleicher M."/>
            <person name="Noegel A.A."/>
            <person name="Eichinger L."/>
            <person name="Gallinger C."/>
            <person name="Pawlowski J."/>
            <person name="Sierra R."/>
            <person name="Euteneuer U."/>
            <person name="Pillet L."/>
            <person name="Moustafa A."/>
            <person name="Platzer M."/>
            <person name="Groth M."/>
            <person name="Szafranski K."/>
            <person name="Schliwa M."/>
        </authorList>
    </citation>
    <scope>NUCLEOTIDE SEQUENCE [LARGE SCALE GENOMIC DNA]</scope>
</reference>
<dbReference type="EMBL" id="ASPP01047173">
    <property type="protein sequence ID" value="ETN98274.1"/>
    <property type="molecule type" value="Genomic_DNA"/>
</dbReference>
<sequence length="132" mass="15346">ENKYDQAIQYYENALKHGLNDPKSTQINAANSHNNLGDSYNNNRQYNKAIGHHRKALKIRLDIFGTNHADVARSYYNNKQYNKAIEYYEKALKIRLYIFGINQLDVANSCNNLGLSYDNNGQMKTALKYYEE</sequence>
<gene>
    <name evidence="4" type="ORF">RFI_39236</name>
</gene>
<proteinExistence type="predicted"/>
<feature type="non-terminal residue" evidence="4">
    <location>
        <position position="1"/>
    </location>
</feature>
<dbReference type="InterPro" id="IPR011990">
    <property type="entry name" value="TPR-like_helical_dom_sf"/>
</dbReference>
<evidence type="ECO:0000256" key="3">
    <source>
        <dbReference type="PROSITE-ProRule" id="PRU00339"/>
    </source>
</evidence>
<accession>X6LC08</accession>
<name>X6LC08_RETFI</name>
<dbReference type="PANTHER" id="PTHR45641:SF1">
    <property type="entry name" value="AAA+ ATPASE DOMAIN-CONTAINING PROTEIN"/>
    <property type="match status" value="1"/>
</dbReference>
<evidence type="ECO:0000313" key="4">
    <source>
        <dbReference type="EMBL" id="ETN98274.1"/>
    </source>
</evidence>
<dbReference type="PROSITE" id="PS50293">
    <property type="entry name" value="TPR_REGION"/>
    <property type="match status" value="1"/>
</dbReference>
<protein>
    <submittedName>
        <fullName evidence="4">Uncharacterized protein</fullName>
    </submittedName>
</protein>
<comment type="caution">
    <text evidence="4">The sequence shown here is derived from an EMBL/GenBank/DDBJ whole genome shotgun (WGS) entry which is preliminary data.</text>
</comment>
<keyword evidence="2 3" id="KW-0802">TPR repeat</keyword>
<feature type="repeat" description="TPR" evidence="3">
    <location>
        <begin position="30"/>
        <end position="63"/>
    </location>
</feature>
<organism evidence="4 5">
    <name type="scientific">Reticulomyxa filosa</name>
    <dbReference type="NCBI Taxonomy" id="46433"/>
    <lineage>
        <taxon>Eukaryota</taxon>
        <taxon>Sar</taxon>
        <taxon>Rhizaria</taxon>
        <taxon>Retaria</taxon>
        <taxon>Foraminifera</taxon>
        <taxon>Monothalamids</taxon>
        <taxon>Reticulomyxidae</taxon>
        <taxon>Reticulomyxa</taxon>
    </lineage>
</organism>
<dbReference type="SMART" id="SM00028">
    <property type="entry name" value="TPR"/>
    <property type="match status" value="3"/>
</dbReference>
<dbReference type="Proteomes" id="UP000023152">
    <property type="component" value="Unassembled WGS sequence"/>
</dbReference>
<evidence type="ECO:0000256" key="2">
    <source>
        <dbReference type="ARBA" id="ARBA00022803"/>
    </source>
</evidence>
<dbReference type="Gene3D" id="1.25.40.10">
    <property type="entry name" value="Tetratricopeptide repeat domain"/>
    <property type="match status" value="2"/>
</dbReference>
<dbReference type="PANTHER" id="PTHR45641">
    <property type="entry name" value="TETRATRICOPEPTIDE REPEAT PROTEIN (AFU_ORTHOLOGUE AFUA_6G03870)"/>
    <property type="match status" value="1"/>
</dbReference>
<keyword evidence="5" id="KW-1185">Reference proteome</keyword>
<feature type="non-terminal residue" evidence="4">
    <location>
        <position position="132"/>
    </location>
</feature>
<evidence type="ECO:0000256" key="1">
    <source>
        <dbReference type="ARBA" id="ARBA00022737"/>
    </source>
</evidence>
<dbReference type="Pfam" id="PF13424">
    <property type="entry name" value="TPR_12"/>
    <property type="match status" value="2"/>
</dbReference>
<evidence type="ECO:0000313" key="5">
    <source>
        <dbReference type="Proteomes" id="UP000023152"/>
    </source>
</evidence>
<dbReference type="InterPro" id="IPR019734">
    <property type="entry name" value="TPR_rpt"/>
</dbReference>